<comment type="similarity">
    <text evidence="1">Belongs to the CLEC16A/gop-1 family.</text>
</comment>
<dbReference type="PANTHER" id="PTHR21481:SF0">
    <property type="entry name" value="PROTEIN CLEC16A"/>
    <property type="match status" value="1"/>
</dbReference>
<evidence type="ECO:0000259" key="4">
    <source>
        <dbReference type="Pfam" id="PF19439"/>
    </source>
</evidence>
<dbReference type="InterPro" id="IPR019155">
    <property type="entry name" value="CLEC16A/TT9_N"/>
</dbReference>
<evidence type="ECO:0000313" key="6">
    <source>
        <dbReference type="Proteomes" id="UP000439903"/>
    </source>
</evidence>
<dbReference type="GO" id="GO:0005770">
    <property type="term" value="C:late endosome"/>
    <property type="evidence" value="ECO:0007669"/>
    <property type="project" value="TreeGrafter"/>
</dbReference>
<dbReference type="PANTHER" id="PTHR21481">
    <property type="entry name" value="PROTEIN CLEC16A"/>
    <property type="match status" value="1"/>
</dbReference>
<evidence type="ECO:0000259" key="3">
    <source>
        <dbReference type="Pfam" id="PF09758"/>
    </source>
</evidence>
<dbReference type="EMBL" id="WTPW01000209">
    <property type="protein sequence ID" value="KAF0534773.1"/>
    <property type="molecule type" value="Genomic_DNA"/>
</dbReference>
<comment type="caution">
    <text evidence="5">The sequence shown here is derived from an EMBL/GenBank/DDBJ whole genome shotgun (WGS) entry which is preliminary data.</text>
</comment>
<dbReference type="GO" id="GO:0005794">
    <property type="term" value="C:Golgi apparatus"/>
    <property type="evidence" value="ECO:0007669"/>
    <property type="project" value="TreeGrafter"/>
</dbReference>
<protein>
    <submittedName>
        <fullName evidence="5">Protein CLEC16A</fullName>
    </submittedName>
</protein>
<dbReference type="Pfam" id="PF19439">
    <property type="entry name" value="CLEC16A_C"/>
    <property type="match status" value="1"/>
</dbReference>
<dbReference type="InterPro" id="IPR039272">
    <property type="entry name" value="CLEC16A/TT9"/>
</dbReference>
<evidence type="ECO:0000256" key="1">
    <source>
        <dbReference type="ARBA" id="ARBA00006441"/>
    </source>
</evidence>
<dbReference type="Pfam" id="PF09758">
    <property type="entry name" value="FPL"/>
    <property type="match status" value="1"/>
</dbReference>
<keyword evidence="2" id="KW-0072">Autophagy</keyword>
<sequence length="701" mass="80970">MVKEVMKWLESNEFASLIDANFLAASQTSGYSKVHRQSQVMGWFWWTREQKIEKYSIENLKRLSALLLDASKNGGNDEEMIETMKEITQILIWGDQNKPAIVEYFFEHCIHYVFLKILENTKSPQVTKQLLQTMNILFENIHDLTSLYFLLSNNYINQIICHKFDFSNDEILAYFIYLLRTLSFKLDTNTLYFFFNEHLDDFPLYSEATKFFNSDESMVRAAVRTVTLNIFAVNDEQMQDFILDRNAAPYFSNLTYFIANHASILNDIITSPTYYKQYSKFNYYIAEHCDNFYYINDIINLSNEKMNTVLTTRLMDLLLQPIYADSLVDKKLLPSQQRIRINSVVALALLCHVLHIFRYPPLVTDMIAMLFSNSPAMMDYSCSPPTRFERPNPSFRRNLYREAIMGFLVPNTSAEHPDLNTLPALCLLYMSCRNHAIAPDVLIATDMYPQKLLKSRRLLDTLISDSDEYFPDDTSLSESRQSFDTESIMSNSTSASQVKPLFIDGNDESQFNVPSYKSVRGLFIDDDDSPHYGSVSIPSIKITSDDLNNHVSHHTRNYREELIRLILALLCQHYHLCRPMTLQMAVEVLLELLYYNGSGGCLTLDQIELMTRAENEIQELLKAYSSVNGEFPLNETEKAVADSMFGGDKYVGDIIMSAKLLFPPPIEANKEKQKIVDGNDAAKYIKILHLLRQARMLLSRQ</sequence>
<evidence type="ECO:0000313" key="5">
    <source>
        <dbReference type="EMBL" id="KAF0534773.1"/>
    </source>
</evidence>
<dbReference type="SUPFAM" id="SSF48371">
    <property type="entry name" value="ARM repeat"/>
    <property type="match status" value="1"/>
</dbReference>
<proteinExistence type="inferred from homology"/>
<accession>A0A8H4AUQ4</accession>
<dbReference type="AlphaFoldDB" id="A0A8H4AUQ4"/>
<reference evidence="5 6" key="1">
    <citation type="journal article" date="2019" name="Environ. Microbiol.">
        <title>At the nexus of three kingdoms: the genome of the mycorrhizal fungus Gigaspora margarita provides insights into plant, endobacterial and fungal interactions.</title>
        <authorList>
            <person name="Venice F."/>
            <person name="Ghignone S."/>
            <person name="Salvioli di Fossalunga A."/>
            <person name="Amselem J."/>
            <person name="Novero M."/>
            <person name="Xianan X."/>
            <person name="Sedzielewska Toro K."/>
            <person name="Morin E."/>
            <person name="Lipzen A."/>
            <person name="Grigoriev I.V."/>
            <person name="Henrissat B."/>
            <person name="Martin F.M."/>
            <person name="Bonfante P."/>
        </authorList>
    </citation>
    <scope>NUCLEOTIDE SEQUENCE [LARGE SCALE GENOMIC DNA]</scope>
    <source>
        <strain evidence="5 6">BEG34</strain>
    </source>
</reference>
<dbReference type="OrthoDB" id="294052at2759"/>
<dbReference type="GO" id="GO:0007034">
    <property type="term" value="P:vacuolar transport"/>
    <property type="evidence" value="ECO:0007669"/>
    <property type="project" value="TreeGrafter"/>
</dbReference>
<feature type="domain" description="FPL" evidence="3">
    <location>
        <begin position="84"/>
        <end position="231"/>
    </location>
</feature>
<dbReference type="GO" id="GO:0016197">
    <property type="term" value="P:endosomal transport"/>
    <property type="evidence" value="ECO:0007669"/>
    <property type="project" value="TreeGrafter"/>
</dbReference>
<organism evidence="5 6">
    <name type="scientific">Gigaspora margarita</name>
    <dbReference type="NCBI Taxonomy" id="4874"/>
    <lineage>
        <taxon>Eukaryota</taxon>
        <taxon>Fungi</taxon>
        <taxon>Fungi incertae sedis</taxon>
        <taxon>Mucoromycota</taxon>
        <taxon>Glomeromycotina</taxon>
        <taxon>Glomeromycetes</taxon>
        <taxon>Diversisporales</taxon>
        <taxon>Gigasporaceae</taxon>
        <taxon>Gigaspora</taxon>
    </lineage>
</organism>
<evidence type="ECO:0000256" key="2">
    <source>
        <dbReference type="ARBA" id="ARBA00023006"/>
    </source>
</evidence>
<dbReference type="GO" id="GO:0006914">
    <property type="term" value="P:autophagy"/>
    <property type="evidence" value="ECO:0007669"/>
    <property type="project" value="UniProtKB-KW"/>
</dbReference>
<keyword evidence="6" id="KW-1185">Reference proteome</keyword>
<dbReference type="InterPro" id="IPR045820">
    <property type="entry name" value="CLEC16A/TT9_C"/>
</dbReference>
<name>A0A8H4AUQ4_GIGMA</name>
<feature type="domain" description="CLEC16A/TT9 C-terminal" evidence="4">
    <location>
        <begin position="280"/>
        <end position="368"/>
    </location>
</feature>
<dbReference type="Proteomes" id="UP000439903">
    <property type="component" value="Unassembled WGS sequence"/>
</dbReference>
<dbReference type="GO" id="GO:1901096">
    <property type="term" value="P:regulation of autophagosome maturation"/>
    <property type="evidence" value="ECO:0007669"/>
    <property type="project" value="TreeGrafter"/>
</dbReference>
<dbReference type="InterPro" id="IPR016024">
    <property type="entry name" value="ARM-type_fold"/>
</dbReference>
<gene>
    <name evidence="5" type="ORF">F8M41_009830</name>
</gene>